<feature type="region of interest" description="Disordered" evidence="3">
    <location>
        <begin position="82"/>
        <end position="109"/>
    </location>
</feature>
<dbReference type="InterPro" id="IPR036864">
    <property type="entry name" value="Zn2-C6_fun-type_DNA-bd_sf"/>
</dbReference>
<feature type="compositionally biased region" description="Low complexity" evidence="3">
    <location>
        <begin position="195"/>
        <end position="207"/>
    </location>
</feature>
<dbReference type="EMBL" id="CAJNJQ010003825">
    <property type="protein sequence ID" value="CAE7205186.1"/>
    <property type="molecule type" value="Genomic_DNA"/>
</dbReference>
<dbReference type="InterPro" id="IPR001138">
    <property type="entry name" value="Zn2Cys6_DnaBD"/>
</dbReference>
<reference evidence="5" key="1">
    <citation type="submission" date="2021-01" db="EMBL/GenBank/DDBJ databases">
        <authorList>
            <person name="Kaushik A."/>
        </authorList>
    </citation>
    <scope>NUCLEOTIDE SEQUENCE</scope>
    <source>
        <strain evidence="5">AG5</strain>
    </source>
</reference>
<dbReference type="Proteomes" id="UP000663827">
    <property type="component" value="Unassembled WGS sequence"/>
</dbReference>
<feature type="non-terminal residue" evidence="5">
    <location>
        <position position="1"/>
    </location>
</feature>
<evidence type="ECO:0000313" key="6">
    <source>
        <dbReference type="Proteomes" id="UP000663827"/>
    </source>
</evidence>
<feature type="compositionally biased region" description="Pro residues" evidence="3">
    <location>
        <begin position="608"/>
        <end position="618"/>
    </location>
</feature>
<dbReference type="InterPro" id="IPR021858">
    <property type="entry name" value="Fun_TF"/>
</dbReference>
<feature type="domain" description="Zn(2)-C6 fungal-type" evidence="4">
    <location>
        <begin position="11"/>
        <end position="39"/>
    </location>
</feature>
<dbReference type="PANTHER" id="PTHR37534">
    <property type="entry name" value="TRANSCRIPTIONAL ACTIVATOR PROTEIN UGA3"/>
    <property type="match status" value="1"/>
</dbReference>
<dbReference type="PROSITE" id="PS00463">
    <property type="entry name" value="ZN2_CY6_FUNGAL_1"/>
    <property type="match status" value="1"/>
</dbReference>
<comment type="subcellular location">
    <subcellularLocation>
        <location evidence="1">Nucleus</location>
    </subcellularLocation>
</comment>
<keyword evidence="2" id="KW-0539">Nucleus</keyword>
<evidence type="ECO:0000256" key="3">
    <source>
        <dbReference type="SAM" id="MobiDB-lite"/>
    </source>
</evidence>
<accession>A0A8H3I442</accession>
<feature type="compositionally biased region" description="Low complexity" evidence="3">
    <location>
        <begin position="84"/>
        <end position="94"/>
    </location>
</feature>
<evidence type="ECO:0000259" key="4">
    <source>
        <dbReference type="PROSITE" id="PS50048"/>
    </source>
</evidence>
<dbReference type="PANTHER" id="PTHR37534:SF46">
    <property type="entry name" value="ZN(II)2CYS6 TRANSCRIPTION FACTOR (EUROFUNG)"/>
    <property type="match status" value="1"/>
</dbReference>
<proteinExistence type="predicted"/>
<dbReference type="SMART" id="SM00066">
    <property type="entry name" value="GAL4"/>
    <property type="match status" value="2"/>
</dbReference>
<feature type="region of interest" description="Disordered" evidence="3">
    <location>
        <begin position="666"/>
        <end position="753"/>
    </location>
</feature>
<gene>
    <name evidence="5" type="ORF">RDB_LOCUS142876</name>
</gene>
<protein>
    <recommendedName>
        <fullName evidence="4">Zn(2)-C6 fungal-type domain-containing protein</fullName>
    </recommendedName>
</protein>
<feature type="region of interest" description="Disordered" evidence="3">
    <location>
        <begin position="590"/>
        <end position="622"/>
    </location>
</feature>
<evidence type="ECO:0000256" key="2">
    <source>
        <dbReference type="ARBA" id="ARBA00023242"/>
    </source>
</evidence>
<dbReference type="GO" id="GO:0005634">
    <property type="term" value="C:nucleus"/>
    <property type="evidence" value="ECO:0007669"/>
    <property type="project" value="UniProtKB-SubCell"/>
</dbReference>
<dbReference type="Pfam" id="PF00172">
    <property type="entry name" value="Zn_clus"/>
    <property type="match status" value="2"/>
</dbReference>
<dbReference type="Pfam" id="PF11951">
    <property type="entry name" value="Fungal_trans_2"/>
    <property type="match status" value="1"/>
</dbReference>
<dbReference type="SUPFAM" id="SSF57701">
    <property type="entry name" value="Zn2/Cys6 DNA-binding domain"/>
    <property type="match status" value="2"/>
</dbReference>
<dbReference type="GO" id="GO:0008270">
    <property type="term" value="F:zinc ion binding"/>
    <property type="evidence" value="ECO:0007669"/>
    <property type="project" value="InterPro"/>
</dbReference>
<evidence type="ECO:0000313" key="5">
    <source>
        <dbReference type="EMBL" id="CAE7205186.1"/>
    </source>
</evidence>
<name>A0A8H3I442_9AGAM</name>
<sequence>MSNVAARSTTGCLACKTKRKKCDETKPQCLRCQKSRIECPGYTYIQHPNKPTILRTLPAPRTRVGRPRDRTRQSISIDIEELHSQSQGQSPGSSVALGTSMADAETSPEVIDTSNPWVFLSSFSGSLQHPSTDFLALSGHELVATNPDPVLLPQPTSDLMPMTSGQVTLLEALFSLGQPPDPVAQHPCANTSTRPASDWSPPSSSSQDDVEILEDEDPEGVVTVICRAPLPDKSVESNTLPFLLQGYATWIRRMAFEPLKMVHIARDFVFRHFADRDVSRWTLTLLANIGSRIGSVGFTEHDPMLSALHTTVRRRLDTVKSGHNSAELVKALDFALETMIIHIFVSPFSDVVTLQQEAAPIFRRLCPGPPDATIDLSLLLHHPLVCLRKYAHFDVFFNVVMDLPTLFGYDVTSPGDQNLSLDEPMATIQSETNLRWMHGTPNHLTILFARLKSMRQNGLTPDLETVLSIEREIRELKPFSGSSSESYMVIVRFVVQECWRQAAFVYLYMAVCGDSSETTRVKETFKRFKKLLQQTKPGRLPDEFLGMVLMLSRRKKCDETKPKCLRCQKSGLECPGYIYIEGKNKKVKKLRTLPAPREKKSRARAQDQPPPSPFPLPANPYSLALADNETLPMEPSDDLLDSNFAPIPMEFPDLWDYHAHESNLGGSDSIDVGQLGAPTSSSSTSGSSSSMTPGQASLLNALFSLGNSPPDPPGSPSSIIVPANHNARSSGSGWTLPEAEEEDSGEEEDPEGVTRIICQPLTLDKNAESNALPFILQNYATWVARMAYEPLKIARLVRDFVVKQFEDGQESRCILTLLANIGGQLGRRVSVDPTHLHMLSILQARVLGRLANAKLIGDADIGRREAVKALDASLETVVIHFFTSPASEWLTLRKEAAPLFRRLCPGPPGSSVNIPSLLQQTDACLWRYVHLDVLCASMLDIPMLFRYDCTPQNTEPDCAVGDARSDAGPQWFHGTPERFIAIFSKINAMREDKWVPTPEIVAVFERGIQDFRPTQDSSPHSFLSVTRLVVQECWRQVAYVYLYMGLCGDSSDTPRVKRAFRQFMKLLDGTKPGRMPDEFLVMNIILIAPAAQKNRDREIIRKRIQGVRDTGRNHGINDNMNMIENYWARADAEGRALTWSDIAHA</sequence>
<dbReference type="GO" id="GO:0000981">
    <property type="term" value="F:DNA-binding transcription factor activity, RNA polymerase II-specific"/>
    <property type="evidence" value="ECO:0007669"/>
    <property type="project" value="InterPro"/>
</dbReference>
<dbReference type="AlphaFoldDB" id="A0A8H3I442"/>
<comment type="caution">
    <text evidence="5">The sequence shown here is derived from an EMBL/GenBank/DDBJ whole genome shotgun (WGS) entry which is preliminary data.</text>
</comment>
<feature type="compositionally biased region" description="Acidic residues" evidence="3">
    <location>
        <begin position="738"/>
        <end position="751"/>
    </location>
</feature>
<evidence type="ECO:0000256" key="1">
    <source>
        <dbReference type="ARBA" id="ARBA00004123"/>
    </source>
</evidence>
<dbReference type="CDD" id="cd00067">
    <property type="entry name" value="GAL4"/>
    <property type="match status" value="2"/>
</dbReference>
<feature type="region of interest" description="Disordered" evidence="3">
    <location>
        <begin position="180"/>
        <end position="209"/>
    </location>
</feature>
<organism evidence="5 6">
    <name type="scientific">Rhizoctonia solani</name>
    <dbReference type="NCBI Taxonomy" id="456999"/>
    <lineage>
        <taxon>Eukaryota</taxon>
        <taxon>Fungi</taxon>
        <taxon>Dikarya</taxon>
        <taxon>Basidiomycota</taxon>
        <taxon>Agaricomycotina</taxon>
        <taxon>Agaricomycetes</taxon>
        <taxon>Cantharellales</taxon>
        <taxon>Ceratobasidiaceae</taxon>
        <taxon>Rhizoctonia</taxon>
    </lineage>
</organism>
<dbReference type="Gene3D" id="4.10.240.10">
    <property type="entry name" value="Zn(2)-C6 fungal-type DNA-binding domain"/>
    <property type="match status" value="1"/>
</dbReference>
<feature type="compositionally biased region" description="Low complexity" evidence="3">
    <location>
        <begin position="679"/>
        <end position="690"/>
    </location>
</feature>
<dbReference type="PROSITE" id="PS50048">
    <property type="entry name" value="ZN2_CY6_FUNGAL_2"/>
    <property type="match status" value="1"/>
</dbReference>